<feature type="non-terminal residue" evidence="1">
    <location>
        <position position="1"/>
    </location>
</feature>
<dbReference type="AlphaFoldDB" id="A0A9D1RHY7"/>
<dbReference type="EMBL" id="DXGG01000183">
    <property type="protein sequence ID" value="HIW87770.1"/>
    <property type="molecule type" value="Genomic_DNA"/>
</dbReference>
<reference evidence="1" key="1">
    <citation type="journal article" date="2021" name="PeerJ">
        <title>Extensive microbial diversity within the chicken gut microbiome revealed by metagenomics and culture.</title>
        <authorList>
            <person name="Gilroy R."/>
            <person name="Ravi A."/>
            <person name="Getino M."/>
            <person name="Pursley I."/>
            <person name="Horton D.L."/>
            <person name="Alikhan N.F."/>
            <person name="Baker D."/>
            <person name="Gharbi K."/>
            <person name="Hall N."/>
            <person name="Watson M."/>
            <person name="Adriaenssens E.M."/>
            <person name="Foster-Nyarko E."/>
            <person name="Jarju S."/>
            <person name="Secka A."/>
            <person name="Antonio M."/>
            <person name="Oren A."/>
            <person name="Chaudhuri R.R."/>
            <person name="La Ragione R."/>
            <person name="Hildebrand F."/>
            <person name="Pallen M.J."/>
        </authorList>
    </citation>
    <scope>NUCLEOTIDE SEQUENCE</scope>
    <source>
        <strain evidence="1">Gambia16-930</strain>
    </source>
</reference>
<reference evidence="1" key="2">
    <citation type="submission" date="2021-04" db="EMBL/GenBank/DDBJ databases">
        <authorList>
            <person name="Gilroy R."/>
        </authorList>
    </citation>
    <scope>NUCLEOTIDE SEQUENCE</scope>
    <source>
        <strain evidence="1">Gambia16-930</strain>
    </source>
</reference>
<proteinExistence type="predicted"/>
<accession>A0A9D1RHY7</accession>
<organism evidence="1 2">
    <name type="scientific">Candidatus Onthomorpha intestinigallinarum</name>
    <dbReference type="NCBI Taxonomy" id="2840880"/>
    <lineage>
        <taxon>Bacteria</taxon>
        <taxon>Pseudomonadati</taxon>
        <taxon>Bacteroidota</taxon>
        <taxon>Bacteroidia</taxon>
        <taxon>Bacteroidales</taxon>
        <taxon>Candidatus Onthomorpha</taxon>
    </lineage>
</organism>
<evidence type="ECO:0000313" key="2">
    <source>
        <dbReference type="Proteomes" id="UP000824267"/>
    </source>
</evidence>
<gene>
    <name evidence="1" type="ORF">IAC47_05790</name>
</gene>
<comment type="caution">
    <text evidence="1">The sequence shown here is derived from an EMBL/GenBank/DDBJ whole genome shotgun (WGS) entry which is preliminary data.</text>
</comment>
<evidence type="ECO:0000313" key="1">
    <source>
        <dbReference type="EMBL" id="HIW87770.1"/>
    </source>
</evidence>
<dbReference type="Proteomes" id="UP000824267">
    <property type="component" value="Unassembled WGS sequence"/>
</dbReference>
<name>A0A9D1RHY7_9BACT</name>
<protein>
    <submittedName>
        <fullName evidence="1">WG repeat-containing protein</fullName>
    </submittedName>
</protein>
<sequence length="70" mass="8187">IYDDAFIFEHGLGMVYRDGYYGFVDCDGFEVIECIYDFAEMGDDSIYVEKDGESYTIDFDGNRIEDDYED</sequence>